<evidence type="ECO:0000256" key="9">
    <source>
        <dbReference type="RuleBase" id="RU364112"/>
    </source>
</evidence>
<evidence type="ECO:0000256" key="5">
    <source>
        <dbReference type="ARBA" id="ARBA00022748"/>
    </source>
</evidence>
<evidence type="ECO:0000256" key="7">
    <source>
        <dbReference type="ARBA" id="ARBA00037230"/>
    </source>
</evidence>
<name>A0A327K2Y9_9BRAD</name>
<feature type="signal peptide" evidence="9">
    <location>
        <begin position="1"/>
        <end position="22"/>
    </location>
</feature>
<dbReference type="Pfam" id="PF03918">
    <property type="entry name" value="CcmH"/>
    <property type="match status" value="1"/>
</dbReference>
<comment type="caution">
    <text evidence="11">The sequence shown here is derived from an EMBL/GenBank/DDBJ whole genome shotgun (WGS) entry which is preliminary data.</text>
</comment>
<dbReference type="AlphaFoldDB" id="A0A327K2Y9"/>
<dbReference type="Proteomes" id="UP000248863">
    <property type="component" value="Unassembled WGS sequence"/>
</dbReference>
<dbReference type="EMBL" id="NPEU01000445">
    <property type="protein sequence ID" value="RAI32163.1"/>
    <property type="molecule type" value="Genomic_DNA"/>
</dbReference>
<keyword evidence="12" id="KW-1185">Reference proteome</keyword>
<evidence type="ECO:0000256" key="1">
    <source>
        <dbReference type="ARBA" id="ARBA00010342"/>
    </source>
</evidence>
<dbReference type="PANTHER" id="PTHR47870:SF1">
    <property type="entry name" value="CYTOCHROME C-TYPE BIOGENESIS PROTEIN CCMH"/>
    <property type="match status" value="1"/>
</dbReference>
<comment type="subcellular location">
    <subcellularLocation>
        <location evidence="8">Membrane</location>
        <topology evidence="8">Single-pass membrane protein</topology>
        <orientation evidence="8">Periplasmic side</orientation>
    </subcellularLocation>
</comment>
<keyword evidence="9" id="KW-0472">Membrane</keyword>
<evidence type="ECO:0000313" key="11">
    <source>
        <dbReference type="EMBL" id="RAI32163.1"/>
    </source>
</evidence>
<feature type="domain" description="CcmH/CycL/Ccl2/NrfF N-terminal" evidence="10">
    <location>
        <begin position="11"/>
        <end position="153"/>
    </location>
</feature>
<reference evidence="11 12" key="1">
    <citation type="submission" date="2017-07" db="EMBL/GenBank/DDBJ databases">
        <title>Draft Genome Sequences of Select Purple Nonsulfur Bacteria.</title>
        <authorList>
            <person name="Lasarre B."/>
            <person name="Mckinlay J.B."/>
        </authorList>
    </citation>
    <scope>NUCLEOTIDE SEQUENCE [LARGE SCALE GENOMIC DNA]</scope>
    <source>
        <strain evidence="11 12">DSM 11907</strain>
    </source>
</reference>
<feature type="transmembrane region" description="Helical" evidence="9">
    <location>
        <begin position="106"/>
        <end position="127"/>
    </location>
</feature>
<keyword evidence="2 9" id="KW-0349">Heme</keyword>
<evidence type="ECO:0000259" key="10">
    <source>
        <dbReference type="Pfam" id="PF03918"/>
    </source>
</evidence>
<keyword evidence="3 9" id="KW-0479">Metal-binding</keyword>
<protein>
    <recommendedName>
        <fullName evidence="9">Cytochrome c-type biogenesis protein</fullName>
    </recommendedName>
</protein>
<keyword evidence="6 9" id="KW-0408">Iron</keyword>
<dbReference type="PANTHER" id="PTHR47870">
    <property type="entry name" value="CYTOCHROME C-TYPE BIOGENESIS PROTEIN CCMH"/>
    <property type="match status" value="1"/>
</dbReference>
<evidence type="ECO:0000313" key="12">
    <source>
        <dbReference type="Proteomes" id="UP000248863"/>
    </source>
</evidence>
<feature type="chain" id="PRO_5016190619" description="Cytochrome c-type biogenesis protein" evidence="9">
    <location>
        <begin position="23"/>
        <end position="156"/>
    </location>
</feature>
<dbReference type="CDD" id="cd16378">
    <property type="entry name" value="CcmH_N"/>
    <property type="match status" value="1"/>
</dbReference>
<evidence type="ECO:0000256" key="6">
    <source>
        <dbReference type="ARBA" id="ARBA00023004"/>
    </source>
</evidence>
<proteinExistence type="inferred from homology"/>
<keyword evidence="9" id="KW-1133">Transmembrane helix</keyword>
<dbReference type="GO" id="GO:0017004">
    <property type="term" value="P:cytochrome complex assembly"/>
    <property type="evidence" value="ECO:0007669"/>
    <property type="project" value="UniProtKB-KW"/>
</dbReference>
<evidence type="ECO:0000256" key="4">
    <source>
        <dbReference type="ARBA" id="ARBA00022729"/>
    </source>
</evidence>
<evidence type="ECO:0000256" key="8">
    <source>
        <dbReference type="ARBA" id="ARBA00060491"/>
    </source>
</evidence>
<organism evidence="11 12">
    <name type="scientific">Rhodoplanes elegans</name>
    <dbReference type="NCBI Taxonomy" id="29408"/>
    <lineage>
        <taxon>Bacteria</taxon>
        <taxon>Pseudomonadati</taxon>
        <taxon>Pseudomonadota</taxon>
        <taxon>Alphaproteobacteria</taxon>
        <taxon>Hyphomicrobiales</taxon>
        <taxon>Nitrobacteraceae</taxon>
        <taxon>Rhodoplanes</taxon>
    </lineage>
</organism>
<comment type="similarity">
    <text evidence="1 9">Belongs to the CcmH/CycL/Ccl2/NrfF family.</text>
</comment>
<sequence>MKKLVSPFLVALVLSLAAPALAVQPDEMLKDPAQEQRARDISQHLRCLVCQNQSIDDSDAGLARDLRLLVRERIEKGDSNSQVIDYLVARYGEFVLLKPRFSWQNAILWVAPALILLAGAIGFGVMLHRRRDAAELAATAPLSDEEKKKLAELTKG</sequence>
<evidence type="ECO:0000256" key="3">
    <source>
        <dbReference type="ARBA" id="ARBA00022723"/>
    </source>
</evidence>
<keyword evidence="4 9" id="KW-0732">Signal</keyword>
<dbReference type="OrthoDB" id="9804975at2"/>
<evidence type="ECO:0000256" key="2">
    <source>
        <dbReference type="ARBA" id="ARBA00022617"/>
    </source>
</evidence>
<accession>A0A327K2Y9</accession>
<gene>
    <name evidence="11" type="ORF">CH338_24650</name>
</gene>
<keyword evidence="9" id="KW-0812">Transmembrane</keyword>
<dbReference type="Gene3D" id="1.10.8.640">
    <property type="entry name" value="Cytochrome C biogenesis protein"/>
    <property type="match status" value="1"/>
</dbReference>
<keyword evidence="5" id="KW-0201">Cytochrome c-type biogenesis</keyword>
<dbReference type="InterPro" id="IPR051263">
    <property type="entry name" value="C-type_cytochrome_biogenesis"/>
</dbReference>
<comment type="function">
    <text evidence="7">Required for the biogenesis of c-type cytochromes. Possible subunit of a heme lyase.</text>
</comment>
<dbReference type="RefSeq" id="WP_111359707.1">
    <property type="nucleotide sequence ID" value="NZ_NHSK01000135.1"/>
</dbReference>
<dbReference type="GO" id="GO:0046872">
    <property type="term" value="F:metal ion binding"/>
    <property type="evidence" value="ECO:0007669"/>
    <property type="project" value="UniProtKB-KW"/>
</dbReference>
<dbReference type="GO" id="GO:0005886">
    <property type="term" value="C:plasma membrane"/>
    <property type="evidence" value="ECO:0007669"/>
    <property type="project" value="TreeGrafter"/>
</dbReference>
<dbReference type="InterPro" id="IPR005616">
    <property type="entry name" value="CcmH/CycL/Ccl2/NrfF_N"/>
</dbReference>
<dbReference type="FunFam" id="1.10.8.640:FF:000001">
    <property type="entry name" value="Cytochrome c-type biogenesis protein"/>
    <property type="match status" value="1"/>
</dbReference>
<dbReference type="InterPro" id="IPR038297">
    <property type="entry name" value="CcmH/CycL/NrfF/Ccl2_sf"/>
</dbReference>